<evidence type="ECO:0000313" key="15">
    <source>
        <dbReference type="EMBL" id="GMR42052.1"/>
    </source>
</evidence>
<dbReference type="AlphaFoldDB" id="A0AAN4ZIQ3"/>
<protein>
    <recommendedName>
        <fullName evidence="10">Beta-1,4-mannosyltransferase</fullName>
    </recommendedName>
    <alternativeName>
        <fullName evidence="11">GDP-Man:GlcNAc2-PP-dolichol mannosyltransferase</fullName>
    </alternativeName>
    <alternativeName>
        <fullName evidence="9">GDP-mannose-dolichol diphosphochitobiose mannosyltransferase</fullName>
    </alternativeName>
</protein>
<feature type="domain" description="Glycosyltransferase subfamily 4-like N-terminal" evidence="14">
    <location>
        <begin position="24"/>
        <end position="208"/>
    </location>
</feature>
<evidence type="ECO:0000256" key="1">
    <source>
        <dbReference type="ARBA" id="ARBA00004389"/>
    </source>
</evidence>
<evidence type="ECO:0000256" key="9">
    <source>
        <dbReference type="ARBA" id="ARBA00031434"/>
    </source>
</evidence>
<evidence type="ECO:0000259" key="13">
    <source>
        <dbReference type="Pfam" id="PF00534"/>
    </source>
</evidence>
<evidence type="ECO:0000256" key="5">
    <source>
        <dbReference type="ARBA" id="ARBA00022692"/>
    </source>
</evidence>
<keyword evidence="3" id="KW-0328">Glycosyltransferase</keyword>
<dbReference type="PANTHER" id="PTHR13036:SF0">
    <property type="entry name" value="CHITOBIOSYLDIPHOSPHODOLICHOL BETA-MANNOSYLTRANSFERASE"/>
    <property type="match status" value="1"/>
</dbReference>
<evidence type="ECO:0000256" key="2">
    <source>
        <dbReference type="ARBA" id="ARBA00004922"/>
    </source>
</evidence>
<comment type="pathway">
    <text evidence="2">Protein modification; protein glycosylation.</text>
</comment>
<name>A0AAN4ZIQ3_9BILA</name>
<comment type="catalytic activity">
    <reaction evidence="12">
        <text>an N,N'-diacetylchitobiosyl-diphospho-di-trans,poly-cis-dolichol + GDP-alpha-D-mannose = a beta-D-Man-(1-&gt;4)-beta-D-GlcNAc-(1-&gt;4)-alpha-D-GlcNAc-diphospho-di-trans,poly-cis-dolichol + GDP + H(+)</text>
        <dbReference type="Rhea" id="RHEA:13865"/>
        <dbReference type="Rhea" id="RHEA-COMP:19510"/>
        <dbReference type="Rhea" id="RHEA-COMP:19511"/>
        <dbReference type="ChEBI" id="CHEBI:15378"/>
        <dbReference type="ChEBI" id="CHEBI:57269"/>
        <dbReference type="ChEBI" id="CHEBI:57527"/>
        <dbReference type="ChEBI" id="CHEBI:58189"/>
        <dbReference type="ChEBI" id="CHEBI:58472"/>
        <dbReference type="EC" id="2.4.1.142"/>
    </reaction>
    <physiologicalReaction direction="left-to-right" evidence="12">
        <dbReference type="Rhea" id="RHEA:13866"/>
    </physiologicalReaction>
</comment>
<dbReference type="PANTHER" id="PTHR13036">
    <property type="entry name" value="BETA1,4 MANNOSYLTRANSFERASE"/>
    <property type="match status" value="1"/>
</dbReference>
<evidence type="ECO:0000256" key="7">
    <source>
        <dbReference type="ARBA" id="ARBA00022989"/>
    </source>
</evidence>
<reference evidence="16" key="1">
    <citation type="submission" date="2022-10" db="EMBL/GenBank/DDBJ databases">
        <title>Genome assembly of Pristionchus species.</title>
        <authorList>
            <person name="Yoshida K."/>
            <person name="Sommer R.J."/>
        </authorList>
    </citation>
    <scope>NUCLEOTIDE SEQUENCE [LARGE SCALE GENOMIC DNA]</scope>
    <source>
        <strain evidence="16">RS5460</strain>
    </source>
</reference>
<evidence type="ECO:0000256" key="10">
    <source>
        <dbReference type="ARBA" id="ARBA00031566"/>
    </source>
</evidence>
<dbReference type="SUPFAM" id="SSF53756">
    <property type="entry name" value="UDP-Glycosyltransferase/glycogen phosphorylase"/>
    <property type="match status" value="1"/>
</dbReference>
<gene>
    <name evidence="15" type="ORF">PMAYCL1PPCAC_12247</name>
</gene>
<keyword evidence="7" id="KW-1133">Transmembrane helix</keyword>
<dbReference type="InterPro" id="IPR001296">
    <property type="entry name" value="Glyco_trans_1"/>
</dbReference>
<proteinExistence type="predicted"/>
<evidence type="ECO:0000256" key="12">
    <source>
        <dbReference type="ARBA" id="ARBA00045071"/>
    </source>
</evidence>
<dbReference type="Gene3D" id="3.40.50.2000">
    <property type="entry name" value="Glycogen Phosphorylase B"/>
    <property type="match status" value="1"/>
</dbReference>
<sequence>MPTAAVIVIGDVGRSPRTANHALSLAQEKGYEVCLIGYQETALNEDIANHPKITLLPLWPPPPFSSLPEPVALALRFLWTFVTLLLTLLFRVGWSLNIILVQNPPALPALIVASMVSFLRSARFVIDWHNYTWSMLGERWKMGVEELGLKVDEGSGEVRKEGRARGVKAWYIRSTHWMEGWMGRAADASLCVSAAMAADLKRRWAVEATVFYDRPPGWKFGGVDLSKKHSLFLSLREKAAQSGDMRMEEALEGEKGGQRDNEETLFSRKSSSGEVSLREDRPLILISSTSWTADEDFSILLDAVVKYDKRMQSGGKDLPRLFLIITGKGPEKAYYMAKIDQLHLSHVSIFSPWLEAADYPTAVAAADLGVCLHTSTSGVDLPMKVVDMFGCGVPVLAKRFPAIGELVRENENGHLFDTSDDLVNLLIDMARGHPGRNKKLHQLQTYVTSSEGRLKSWEETWGEATKEAFTDVKDEIFRRVVQ</sequence>
<feature type="domain" description="Glycosyl transferase family 1" evidence="13">
    <location>
        <begin position="278"/>
        <end position="430"/>
    </location>
</feature>
<dbReference type="GO" id="GO:0005789">
    <property type="term" value="C:endoplasmic reticulum membrane"/>
    <property type="evidence" value="ECO:0007669"/>
    <property type="project" value="UniProtKB-SubCell"/>
</dbReference>
<dbReference type="GO" id="GO:0004578">
    <property type="term" value="F:chitobiosyldiphosphodolichol beta-mannosyltransferase activity"/>
    <property type="evidence" value="ECO:0007669"/>
    <property type="project" value="UniProtKB-EC"/>
</dbReference>
<keyword evidence="6" id="KW-0256">Endoplasmic reticulum</keyword>
<dbReference type="InterPro" id="IPR026051">
    <property type="entry name" value="ALG1-like"/>
</dbReference>
<keyword evidence="5" id="KW-0812">Transmembrane</keyword>
<evidence type="ECO:0000256" key="3">
    <source>
        <dbReference type="ARBA" id="ARBA00022676"/>
    </source>
</evidence>
<keyword evidence="8" id="KW-0472">Membrane</keyword>
<evidence type="ECO:0000256" key="6">
    <source>
        <dbReference type="ARBA" id="ARBA00022824"/>
    </source>
</evidence>
<accession>A0AAN4ZIQ3</accession>
<dbReference type="EMBL" id="BTRK01000003">
    <property type="protein sequence ID" value="GMR42052.1"/>
    <property type="molecule type" value="Genomic_DNA"/>
</dbReference>
<evidence type="ECO:0000256" key="8">
    <source>
        <dbReference type="ARBA" id="ARBA00023136"/>
    </source>
</evidence>
<keyword evidence="16" id="KW-1185">Reference proteome</keyword>
<dbReference type="Pfam" id="PF00534">
    <property type="entry name" value="Glycos_transf_1"/>
    <property type="match status" value="1"/>
</dbReference>
<evidence type="ECO:0000256" key="11">
    <source>
        <dbReference type="ARBA" id="ARBA00033088"/>
    </source>
</evidence>
<evidence type="ECO:0000313" key="16">
    <source>
        <dbReference type="Proteomes" id="UP001328107"/>
    </source>
</evidence>
<evidence type="ECO:0000259" key="14">
    <source>
        <dbReference type="Pfam" id="PF13579"/>
    </source>
</evidence>
<dbReference type="InterPro" id="IPR028098">
    <property type="entry name" value="Glyco_trans_4-like_N"/>
</dbReference>
<evidence type="ECO:0000256" key="4">
    <source>
        <dbReference type="ARBA" id="ARBA00022679"/>
    </source>
</evidence>
<dbReference type="Pfam" id="PF13579">
    <property type="entry name" value="Glyco_trans_4_4"/>
    <property type="match status" value="1"/>
</dbReference>
<organism evidence="15 16">
    <name type="scientific">Pristionchus mayeri</name>
    <dbReference type="NCBI Taxonomy" id="1317129"/>
    <lineage>
        <taxon>Eukaryota</taxon>
        <taxon>Metazoa</taxon>
        <taxon>Ecdysozoa</taxon>
        <taxon>Nematoda</taxon>
        <taxon>Chromadorea</taxon>
        <taxon>Rhabditida</taxon>
        <taxon>Rhabditina</taxon>
        <taxon>Diplogasteromorpha</taxon>
        <taxon>Diplogasteroidea</taxon>
        <taxon>Neodiplogasteridae</taxon>
        <taxon>Pristionchus</taxon>
    </lineage>
</organism>
<keyword evidence="4" id="KW-0808">Transferase</keyword>
<comment type="caution">
    <text evidence="15">The sequence shown here is derived from an EMBL/GenBank/DDBJ whole genome shotgun (WGS) entry which is preliminary data.</text>
</comment>
<dbReference type="Proteomes" id="UP001328107">
    <property type="component" value="Unassembled WGS sequence"/>
</dbReference>
<comment type="subcellular location">
    <subcellularLocation>
        <location evidence="1">Endoplasmic reticulum membrane</location>
        <topology evidence="1">Single-pass membrane protein</topology>
    </subcellularLocation>
</comment>